<dbReference type="AlphaFoldDB" id="A0A171KUB7"/>
<keyword evidence="6 8" id="KW-1133">Transmembrane helix</keyword>
<dbReference type="EMBL" id="LBNE01000002">
    <property type="protein sequence ID" value="KKO72484.1"/>
    <property type="molecule type" value="Genomic_DNA"/>
</dbReference>
<feature type="transmembrane region" description="Helical" evidence="8">
    <location>
        <begin position="7"/>
        <end position="34"/>
    </location>
</feature>
<dbReference type="Pfam" id="PF03591">
    <property type="entry name" value="AzlC"/>
    <property type="match status" value="1"/>
</dbReference>
<evidence type="ECO:0000256" key="4">
    <source>
        <dbReference type="ARBA" id="ARBA00022475"/>
    </source>
</evidence>
<evidence type="ECO:0000313" key="9">
    <source>
        <dbReference type="EMBL" id="KKO72484.1"/>
    </source>
</evidence>
<evidence type="ECO:0000256" key="6">
    <source>
        <dbReference type="ARBA" id="ARBA00022989"/>
    </source>
</evidence>
<evidence type="ECO:0000256" key="3">
    <source>
        <dbReference type="ARBA" id="ARBA00022448"/>
    </source>
</evidence>
<keyword evidence="5 8" id="KW-0812">Transmembrane</keyword>
<evidence type="ECO:0000256" key="1">
    <source>
        <dbReference type="ARBA" id="ARBA00004651"/>
    </source>
</evidence>
<dbReference type="PANTHER" id="PTHR34979:SF1">
    <property type="entry name" value="INNER MEMBRANE PROTEIN YGAZ"/>
    <property type="match status" value="1"/>
</dbReference>
<dbReference type="RefSeq" id="WP_068368552.1">
    <property type="nucleotide sequence ID" value="NZ_CBCSEB010000014.1"/>
</dbReference>
<keyword evidence="3" id="KW-0813">Transport</keyword>
<accession>A0A171KUB7</accession>
<dbReference type="GO" id="GO:1903785">
    <property type="term" value="P:L-valine transmembrane transport"/>
    <property type="evidence" value="ECO:0007669"/>
    <property type="project" value="TreeGrafter"/>
</dbReference>
<sequence length="233" mass="24736">MRAFSRGLFVSLSIAAGYLPIAFSFGLAALQAGLSPLTTLMLSVVVYAGASQFVLIPLLASGAGLLTALPTVLLMNARHLFYGPSLWGKYRRPADGNLPTSVLAFGLTDEVFAASMTRMADVPEAQRERWYLGLQTGAYASWVLGTVLGVALGGYFEHPPVALQAALSFILPGLFFALLLEIGVLKNWRVVVITACACVLLLQWLPGYHALALGMLLGAASGLVPTRRSQEPA</sequence>
<evidence type="ECO:0000256" key="8">
    <source>
        <dbReference type="SAM" id="Phobius"/>
    </source>
</evidence>
<dbReference type="GO" id="GO:0005886">
    <property type="term" value="C:plasma membrane"/>
    <property type="evidence" value="ECO:0007669"/>
    <property type="project" value="UniProtKB-SubCell"/>
</dbReference>
<comment type="subcellular location">
    <subcellularLocation>
        <location evidence="1">Cell membrane</location>
        <topology evidence="1">Multi-pass membrane protein</topology>
    </subcellularLocation>
</comment>
<evidence type="ECO:0000256" key="2">
    <source>
        <dbReference type="ARBA" id="ARBA00010735"/>
    </source>
</evidence>
<dbReference type="PANTHER" id="PTHR34979">
    <property type="entry name" value="INNER MEMBRANE PROTEIN YGAZ"/>
    <property type="match status" value="1"/>
</dbReference>
<gene>
    <name evidence="9" type="ORF">AAV32_05375</name>
    <name evidence="10" type="ORF">EV679_1542</name>
</gene>
<comment type="caution">
    <text evidence="9">The sequence shown here is derived from an EMBL/GenBank/DDBJ whole genome shotgun (WGS) entry which is preliminary data.</text>
</comment>
<dbReference type="EMBL" id="SGWZ01000002">
    <property type="protein sequence ID" value="RZS70148.1"/>
    <property type="molecule type" value="Genomic_DNA"/>
</dbReference>
<comment type="similarity">
    <text evidence="2">Belongs to the AzlC family.</text>
</comment>
<dbReference type="Proteomes" id="UP000078084">
    <property type="component" value="Unassembled WGS sequence"/>
</dbReference>
<feature type="transmembrane region" description="Helical" evidence="8">
    <location>
        <begin position="54"/>
        <end position="75"/>
    </location>
</feature>
<reference evidence="10 12" key="2">
    <citation type="submission" date="2019-02" db="EMBL/GenBank/DDBJ databases">
        <title>Genomic Encyclopedia of Type Strains, Phase IV (KMG-IV): sequencing the most valuable type-strain genomes for metagenomic binning, comparative biology and taxonomic classification.</title>
        <authorList>
            <person name="Goeker M."/>
        </authorList>
    </citation>
    <scope>NUCLEOTIDE SEQUENCE [LARGE SCALE GENOMIC DNA]</scope>
    <source>
        <strain evidence="10 12">DSM 16618</strain>
    </source>
</reference>
<keyword evidence="7 8" id="KW-0472">Membrane</keyword>
<evidence type="ECO:0000313" key="12">
    <source>
        <dbReference type="Proteomes" id="UP000292039"/>
    </source>
</evidence>
<name>A0A171KUB7_9BURK</name>
<reference evidence="9 11" key="1">
    <citation type="submission" date="2015-04" db="EMBL/GenBank/DDBJ databases">
        <title>Genome sequence of Kerstersia gyiorum CG1.</title>
        <authorList>
            <person name="Greninger A.L."/>
            <person name="Kozyreva V."/>
            <person name="Chaturvedi V."/>
        </authorList>
    </citation>
    <scope>NUCLEOTIDE SEQUENCE [LARGE SCALE GENOMIC DNA]</scope>
    <source>
        <strain evidence="9 11">CG1</strain>
    </source>
</reference>
<organism evidence="9 11">
    <name type="scientific">Kerstersia gyiorum</name>
    <dbReference type="NCBI Taxonomy" id="206506"/>
    <lineage>
        <taxon>Bacteria</taxon>
        <taxon>Pseudomonadati</taxon>
        <taxon>Pseudomonadota</taxon>
        <taxon>Betaproteobacteria</taxon>
        <taxon>Burkholderiales</taxon>
        <taxon>Alcaligenaceae</taxon>
        <taxon>Kerstersia</taxon>
    </lineage>
</organism>
<evidence type="ECO:0000313" key="10">
    <source>
        <dbReference type="EMBL" id="RZS70148.1"/>
    </source>
</evidence>
<protein>
    <submittedName>
        <fullName evidence="10">4-azaleucine resistance transporter AzlC</fullName>
    </submittedName>
    <submittedName>
        <fullName evidence="9">Branched-chain amino acid permease</fullName>
    </submittedName>
</protein>
<evidence type="ECO:0000256" key="7">
    <source>
        <dbReference type="ARBA" id="ARBA00023136"/>
    </source>
</evidence>
<feature type="transmembrane region" description="Helical" evidence="8">
    <location>
        <begin position="137"/>
        <end position="156"/>
    </location>
</feature>
<dbReference type="InterPro" id="IPR011606">
    <property type="entry name" value="Brnchd-chn_aa_trnsp_permease"/>
</dbReference>
<dbReference type="PATRIC" id="fig|206506.3.peg.1151"/>
<evidence type="ECO:0000256" key="5">
    <source>
        <dbReference type="ARBA" id="ARBA00022692"/>
    </source>
</evidence>
<keyword evidence="4" id="KW-1003">Cell membrane</keyword>
<proteinExistence type="inferred from homology"/>
<dbReference type="STRING" id="206506.AAV32_05375"/>
<dbReference type="Proteomes" id="UP000292039">
    <property type="component" value="Unassembled WGS sequence"/>
</dbReference>
<feature type="transmembrane region" description="Helical" evidence="8">
    <location>
        <begin position="187"/>
        <end position="204"/>
    </location>
</feature>
<keyword evidence="11" id="KW-1185">Reference proteome</keyword>
<feature type="transmembrane region" description="Helical" evidence="8">
    <location>
        <begin position="162"/>
        <end position="180"/>
    </location>
</feature>
<evidence type="ECO:0000313" key="11">
    <source>
        <dbReference type="Proteomes" id="UP000078084"/>
    </source>
</evidence>